<accession>A0ABM3ZLM5</accession>
<dbReference type="InterPro" id="IPR029417">
    <property type="entry name" value="FAM227"/>
</dbReference>
<gene>
    <name evidence="4" type="primary">FAM227B</name>
</gene>
<sequence>MGERPRTLTLSSYKHSFIKETVELPGTFDEFLAFFNLDDWPRVPYLPDENPYPLVSRIKNDYSVDTVARYLYDNAPMPYEIISRLEKRIDECKLQVQEHAKHIFTLESEKSEIDEEPGQVDVTSSPESQDASKKKIKMEVKFPTEAAKDSSSKDLENFSFSGFNLWKLTKLPNNLEPAHLWDSVLKLQIFKGVNTQVLKQLFISDASLAILQDSFWWWFLHKFQPDQDEQDHFFDRISDSYVMLLWSIPSFIKDAFLQMYPDCLSQAIYITFCEAFPEAYHRFNDQFKDELMDLIFLWIRGFKPQKFAWKNWKCLSMEKPIKSIVEKDSFSPISSHMKLQPRSRTTSRSWSWSRSSSRSRSRSRSKTKILRFQVTNEELMQGPAEEKKESHYVGDGPDFQHSLFNLGGQSPLVSYYLQMHGIPNTLANSRGYRINHSEICKVPPLSPTYMDVIQDSKKTSRKLLNNFANFEHKCCAELLVLQEKREKADRKFRRMLEDITTKPTEKRVKIEEFLLRMANAKIHHHGSCSSESGAKDA</sequence>
<feature type="region of interest" description="Disordered" evidence="2">
    <location>
        <begin position="111"/>
        <end position="134"/>
    </location>
</feature>
<dbReference type="GeneID" id="117675735"/>
<protein>
    <submittedName>
        <fullName evidence="4">Protein FAM227B isoform X1</fullName>
    </submittedName>
</protein>
<comment type="similarity">
    <text evidence="1">Belongs to the FAM227 family.</text>
</comment>
<dbReference type="RefSeq" id="XP_060549270.1">
    <property type="nucleotide sequence ID" value="XM_060693287.1"/>
</dbReference>
<dbReference type="PANTHER" id="PTHR33560">
    <property type="entry name" value="PROTEIN FAM227B"/>
    <property type="match status" value="1"/>
</dbReference>
<proteinExistence type="inferred from homology"/>
<evidence type="ECO:0000256" key="2">
    <source>
        <dbReference type="SAM" id="MobiDB-lite"/>
    </source>
</evidence>
<keyword evidence="3" id="KW-1185">Reference proteome</keyword>
<evidence type="ECO:0000313" key="3">
    <source>
        <dbReference type="Proteomes" id="UP001652622"/>
    </source>
</evidence>
<dbReference type="Proteomes" id="UP001652622">
    <property type="component" value="Unplaced"/>
</dbReference>
<evidence type="ECO:0000256" key="1">
    <source>
        <dbReference type="ARBA" id="ARBA00008666"/>
    </source>
</evidence>
<dbReference type="Pfam" id="PF14922">
    <property type="entry name" value="FWWh"/>
    <property type="match status" value="1"/>
</dbReference>
<evidence type="ECO:0000313" key="4">
    <source>
        <dbReference type="RefSeq" id="XP_060549270.1"/>
    </source>
</evidence>
<dbReference type="PANTHER" id="PTHR33560:SF2">
    <property type="entry name" value="PROTEIN FAM227B"/>
    <property type="match status" value="1"/>
</dbReference>
<name>A0ABM3ZLM5_PANGU</name>
<reference evidence="4" key="1">
    <citation type="submission" date="2025-08" db="UniProtKB">
        <authorList>
            <consortium name="RefSeq"/>
        </authorList>
    </citation>
    <scope>IDENTIFICATION</scope>
    <source>
        <tissue evidence="4">Blood</tissue>
    </source>
</reference>
<organism evidence="3 4">
    <name type="scientific">Pantherophis guttatus</name>
    <name type="common">Corn snake</name>
    <name type="synonym">Elaphe guttata</name>
    <dbReference type="NCBI Taxonomy" id="94885"/>
    <lineage>
        <taxon>Eukaryota</taxon>
        <taxon>Metazoa</taxon>
        <taxon>Chordata</taxon>
        <taxon>Craniata</taxon>
        <taxon>Vertebrata</taxon>
        <taxon>Euteleostomi</taxon>
        <taxon>Lepidosauria</taxon>
        <taxon>Squamata</taxon>
        <taxon>Bifurcata</taxon>
        <taxon>Unidentata</taxon>
        <taxon>Episquamata</taxon>
        <taxon>Toxicofera</taxon>
        <taxon>Serpentes</taxon>
        <taxon>Colubroidea</taxon>
        <taxon>Colubridae</taxon>
        <taxon>Colubrinae</taxon>
        <taxon>Pantherophis</taxon>
    </lineage>
</organism>